<keyword evidence="1" id="KW-1133">Transmembrane helix</keyword>
<name>A0AAE4G3P2_9BURK</name>
<evidence type="ECO:0000256" key="1">
    <source>
        <dbReference type="SAM" id="Phobius"/>
    </source>
</evidence>
<organism evidence="2">
    <name type="scientific">Herbaspirillum huttiense subsp. nephrolepidis</name>
    <dbReference type="NCBI Taxonomy" id="3075126"/>
    <lineage>
        <taxon>Bacteria</taxon>
        <taxon>Pseudomonadati</taxon>
        <taxon>Pseudomonadota</taxon>
        <taxon>Betaproteobacteria</taxon>
        <taxon>Burkholderiales</taxon>
        <taxon>Oxalobacteraceae</taxon>
        <taxon>Herbaspirillum</taxon>
    </lineage>
</organism>
<feature type="transmembrane region" description="Helical" evidence="1">
    <location>
        <begin position="20"/>
        <end position="42"/>
    </location>
</feature>
<sequence>MLSKRGFQWCANHHRQIRMVCWTVIGIFVIRYIVLFVFRFYWAGLGPLDYRPAESMMEKLNCQTEQVKAMFIPSTNQVFPPRWNLSPFKSSNLDRTDARFWMLENYPTTLIGSEILTEAPACLGAYIADMKDYPGPLAILIVDRDSGDTIFRIALLKDYLTR</sequence>
<reference evidence="2" key="1">
    <citation type="submission" date="2023-02" db="EMBL/GenBank/DDBJ databases">
        <title>Description of Herbaspirillum huttiense subsp. nephrolepsisexaltata and Herbaspirillum huttiense subsp. lycopersicon.</title>
        <authorList>
            <person name="Poudel M."/>
            <person name="Sharma A."/>
            <person name="Goss E."/>
            <person name="Tapia J.H."/>
            <person name="Harmon C.M."/>
            <person name="Jones J.B."/>
        </authorList>
    </citation>
    <scope>NUCLEOTIDE SEQUENCE</scope>
    <source>
        <strain evidence="2">NC40101</strain>
    </source>
</reference>
<gene>
    <name evidence="2" type="ORF">RJN63_00105</name>
</gene>
<comment type="caution">
    <text evidence="2">The sequence shown here is derived from an EMBL/GenBank/DDBJ whole genome shotgun (WGS) entry which is preliminary data.</text>
</comment>
<dbReference type="EMBL" id="JAVRAA010000001">
    <property type="protein sequence ID" value="MDT0335211.1"/>
    <property type="molecule type" value="Genomic_DNA"/>
</dbReference>
<dbReference type="AlphaFoldDB" id="A0AAE4G3P2"/>
<protein>
    <submittedName>
        <fullName evidence="2">Uncharacterized protein</fullName>
    </submittedName>
</protein>
<keyword evidence="1" id="KW-0812">Transmembrane</keyword>
<evidence type="ECO:0000313" key="2">
    <source>
        <dbReference type="EMBL" id="MDT0335211.1"/>
    </source>
</evidence>
<proteinExistence type="predicted"/>
<keyword evidence="1" id="KW-0472">Membrane</keyword>
<dbReference type="RefSeq" id="WP_310838273.1">
    <property type="nucleotide sequence ID" value="NZ_JAVLSM010000012.1"/>
</dbReference>
<accession>A0AAE4G3P2</accession>